<organism evidence="1 2">
    <name type="scientific">Gigaspora margarita</name>
    <dbReference type="NCBI Taxonomy" id="4874"/>
    <lineage>
        <taxon>Eukaryota</taxon>
        <taxon>Fungi</taxon>
        <taxon>Fungi incertae sedis</taxon>
        <taxon>Mucoromycota</taxon>
        <taxon>Glomeromycotina</taxon>
        <taxon>Glomeromycetes</taxon>
        <taxon>Diversisporales</taxon>
        <taxon>Gigasporaceae</taxon>
        <taxon>Gigaspora</taxon>
    </lineage>
</organism>
<name>A0ABN7VM18_GIGMA</name>
<gene>
    <name evidence="1" type="ORF">GMARGA_LOCUS20394</name>
</gene>
<evidence type="ECO:0000313" key="2">
    <source>
        <dbReference type="Proteomes" id="UP000789901"/>
    </source>
</evidence>
<dbReference type="EMBL" id="CAJVQB010017832">
    <property type="protein sequence ID" value="CAG8785664.1"/>
    <property type="molecule type" value="Genomic_DNA"/>
</dbReference>
<reference evidence="1 2" key="1">
    <citation type="submission" date="2021-06" db="EMBL/GenBank/DDBJ databases">
        <authorList>
            <person name="Kallberg Y."/>
            <person name="Tangrot J."/>
            <person name="Rosling A."/>
        </authorList>
    </citation>
    <scope>NUCLEOTIDE SEQUENCE [LARGE SCALE GENOMIC DNA]</scope>
    <source>
        <strain evidence="1 2">120-4 pot B 10/14</strain>
    </source>
</reference>
<proteinExistence type="predicted"/>
<comment type="caution">
    <text evidence="1">The sequence shown here is derived from an EMBL/GenBank/DDBJ whole genome shotgun (WGS) entry which is preliminary data.</text>
</comment>
<evidence type="ECO:0000313" key="1">
    <source>
        <dbReference type="EMBL" id="CAG8785664.1"/>
    </source>
</evidence>
<sequence length="194" mass="23415">MDRIELQSLKVNTRKINLGTIKIQLLGVIKTVKLVNKTDDNKTTQYILRQLQGLTDIIQQDLQVIEITEELPEQHTDRFIEESQEPDLSQYNLATSQDLKEMKQTIIMIYFIKEKTSLQERLEGYLEQERQNYPELDQYIKNKEWNNQQYLNTKEDYMEITKEKAYNRWIKEKKEKRRNEETREILQDNELINA</sequence>
<keyword evidence="2" id="KW-1185">Reference proteome</keyword>
<protein>
    <submittedName>
        <fullName evidence="1">10982_t:CDS:1</fullName>
    </submittedName>
</protein>
<accession>A0ABN7VM18</accession>
<dbReference type="Proteomes" id="UP000789901">
    <property type="component" value="Unassembled WGS sequence"/>
</dbReference>